<proteinExistence type="inferred from homology"/>
<evidence type="ECO:0000256" key="3">
    <source>
        <dbReference type="ARBA" id="ARBA00022576"/>
    </source>
</evidence>
<dbReference type="GO" id="GO:0004047">
    <property type="term" value="F:aminomethyltransferase activity"/>
    <property type="evidence" value="ECO:0007669"/>
    <property type="project" value="UniProtKB-EC"/>
</dbReference>
<evidence type="ECO:0000256" key="5">
    <source>
        <dbReference type="ARBA" id="ARBA00031395"/>
    </source>
</evidence>
<evidence type="ECO:0000256" key="1">
    <source>
        <dbReference type="ARBA" id="ARBA00008609"/>
    </source>
</evidence>
<dbReference type="NCBIfam" id="TIGR00528">
    <property type="entry name" value="gcvT"/>
    <property type="match status" value="1"/>
</dbReference>
<dbReference type="PANTHER" id="PTHR43757:SF2">
    <property type="entry name" value="AMINOMETHYLTRANSFERASE, MITOCHONDRIAL"/>
    <property type="match status" value="1"/>
</dbReference>
<organism evidence="10 11">
    <name type="scientific">Leptospirillum ferrodiazotrophum</name>
    <dbReference type="NCBI Taxonomy" id="412449"/>
    <lineage>
        <taxon>Bacteria</taxon>
        <taxon>Pseudomonadati</taxon>
        <taxon>Nitrospirota</taxon>
        <taxon>Nitrospiria</taxon>
        <taxon>Nitrospirales</taxon>
        <taxon>Nitrospiraceae</taxon>
        <taxon>Leptospirillum</taxon>
    </lineage>
</organism>
<feature type="binding site" evidence="7">
    <location>
        <position position="192"/>
    </location>
    <ligand>
        <name>substrate</name>
    </ligand>
</feature>
<dbReference type="Pfam" id="PF08669">
    <property type="entry name" value="GCV_T_C"/>
    <property type="match status" value="1"/>
</dbReference>
<dbReference type="InterPro" id="IPR029043">
    <property type="entry name" value="GcvT/YgfZ_C"/>
</dbReference>
<dbReference type="Gene3D" id="3.30.1360.120">
    <property type="entry name" value="Probable tRNA modification gtpase trme, domain 1"/>
    <property type="match status" value="1"/>
</dbReference>
<keyword evidence="11" id="KW-1185">Reference proteome</keyword>
<dbReference type="GO" id="GO:0005829">
    <property type="term" value="C:cytosol"/>
    <property type="evidence" value="ECO:0007669"/>
    <property type="project" value="TreeGrafter"/>
</dbReference>
<dbReference type="InterPro" id="IPR006223">
    <property type="entry name" value="GcvT"/>
</dbReference>
<evidence type="ECO:0000256" key="2">
    <source>
        <dbReference type="ARBA" id="ARBA00012616"/>
    </source>
</evidence>
<accession>C6HWQ1</accession>
<dbReference type="NCBIfam" id="NF001567">
    <property type="entry name" value="PRK00389.1"/>
    <property type="match status" value="1"/>
</dbReference>
<sequence>MTLPLAPEHLRHGARMTDFHGYELPLTFTSILEESRAVRELAGLFDISHMGHFVVRGPGARHAINGLMTSDLEAVPFGKSLYGILPDSNGGAVDDLIACAFDPETVHIIVNAGTREGDYAYIRERLSPAIHLEDQSPGQVGLALQGPKSPEIVSLLGQGFESMLRREVRQVPAEGGLLWVSRTGYTGEDGWEFFGPAACVLDFYRVFSTKGMAHGLAMAGLGARDLLRLEMGYSLYGQELTRERTPFDAGLDFAVNLRKGDFLGRESMMAARNDKSRERLSGFVLLDRGIPRSHCSVLDPETGQRVGEVTSGGHSPRVGGGFGLAYLAGPFWEKFQHGAEALVEIHGKHHRAKMHPRPFITTSPQSKT</sequence>
<reference evidence="10 11" key="1">
    <citation type="journal article" date="2009" name="Appl. Environ. Microbiol.">
        <title>Community genomic and proteomic analyses of chemoautotrophic iron-oxidizing "Leptospirillum rubarum" (Group II) and "Leptospirillum ferrodiazotrophum" (Group III) bacteria in acid mine drainage biofilms.</title>
        <authorList>
            <person name="Goltsman D.S."/>
            <person name="Denef V.J."/>
            <person name="Singer S.W."/>
            <person name="VerBerkmoes N.C."/>
            <person name="Lefsrud M."/>
            <person name="Mueller R.S."/>
            <person name="Dick G.J."/>
            <person name="Sun C.L."/>
            <person name="Wheeler K.E."/>
            <person name="Zemla A."/>
            <person name="Baker B.J."/>
            <person name="Hauser L."/>
            <person name="Land M."/>
            <person name="Shah M.B."/>
            <person name="Thelen M.P."/>
            <person name="Hettich R.L."/>
            <person name="Banfield J.F."/>
        </authorList>
    </citation>
    <scope>NUCLEOTIDE SEQUENCE [LARGE SCALE GENOMIC DNA]</scope>
</reference>
<dbReference type="InterPro" id="IPR028896">
    <property type="entry name" value="GcvT/YgfZ/DmdA"/>
</dbReference>
<evidence type="ECO:0000259" key="8">
    <source>
        <dbReference type="Pfam" id="PF01571"/>
    </source>
</evidence>
<dbReference type="EMBL" id="GG693870">
    <property type="protein sequence ID" value="EES53027.1"/>
    <property type="molecule type" value="Genomic_DNA"/>
</dbReference>
<dbReference type="Pfam" id="PF01571">
    <property type="entry name" value="GCV_T"/>
    <property type="match status" value="1"/>
</dbReference>
<dbReference type="GO" id="GO:0008483">
    <property type="term" value="F:transaminase activity"/>
    <property type="evidence" value="ECO:0007669"/>
    <property type="project" value="UniProtKB-KW"/>
</dbReference>
<feature type="domain" description="Aminomethyltransferase C-terminal" evidence="9">
    <location>
        <begin position="279"/>
        <end position="359"/>
    </location>
</feature>
<evidence type="ECO:0000256" key="7">
    <source>
        <dbReference type="PIRSR" id="PIRSR006487-1"/>
    </source>
</evidence>
<dbReference type="PIRSF" id="PIRSF006487">
    <property type="entry name" value="GcvT"/>
    <property type="match status" value="1"/>
</dbReference>
<evidence type="ECO:0000313" key="11">
    <source>
        <dbReference type="Proteomes" id="UP000009374"/>
    </source>
</evidence>
<dbReference type="InterPro" id="IPR006222">
    <property type="entry name" value="GCVT_N"/>
</dbReference>
<dbReference type="PANTHER" id="PTHR43757">
    <property type="entry name" value="AMINOMETHYLTRANSFERASE"/>
    <property type="match status" value="1"/>
</dbReference>
<evidence type="ECO:0000259" key="9">
    <source>
        <dbReference type="Pfam" id="PF08669"/>
    </source>
</evidence>
<dbReference type="Proteomes" id="UP000009374">
    <property type="component" value="Unassembled WGS sequence"/>
</dbReference>
<dbReference type="SUPFAM" id="SSF101790">
    <property type="entry name" value="Aminomethyltransferase beta-barrel domain"/>
    <property type="match status" value="1"/>
</dbReference>
<feature type="domain" description="GCVT N-terminal" evidence="8">
    <location>
        <begin position="8"/>
        <end position="259"/>
    </location>
</feature>
<comment type="similarity">
    <text evidence="1">Belongs to the GcvT family.</text>
</comment>
<keyword evidence="4" id="KW-0808">Transferase</keyword>
<evidence type="ECO:0000256" key="6">
    <source>
        <dbReference type="ARBA" id="ARBA00047665"/>
    </source>
</evidence>
<keyword evidence="3" id="KW-0032">Aminotransferase</keyword>
<dbReference type="GO" id="GO:0006546">
    <property type="term" value="P:glycine catabolic process"/>
    <property type="evidence" value="ECO:0007669"/>
    <property type="project" value="InterPro"/>
</dbReference>
<dbReference type="SUPFAM" id="SSF103025">
    <property type="entry name" value="Folate-binding domain"/>
    <property type="match status" value="1"/>
</dbReference>
<dbReference type="EC" id="2.1.2.10" evidence="2"/>
<dbReference type="AlphaFoldDB" id="C6HWQ1"/>
<dbReference type="InterPro" id="IPR027266">
    <property type="entry name" value="TrmE/GcvT-like"/>
</dbReference>
<evidence type="ECO:0000256" key="4">
    <source>
        <dbReference type="ARBA" id="ARBA00022679"/>
    </source>
</evidence>
<dbReference type="InterPro" id="IPR013977">
    <property type="entry name" value="GcvT_C"/>
</dbReference>
<gene>
    <name evidence="10" type="ORF">UBAL3_80630084</name>
</gene>
<evidence type="ECO:0000313" key="10">
    <source>
        <dbReference type="EMBL" id="EES53027.1"/>
    </source>
</evidence>
<name>C6HWQ1_9BACT</name>
<comment type="catalytic activity">
    <reaction evidence="6">
        <text>N(6)-[(R)-S(8)-aminomethyldihydrolipoyl]-L-lysyl-[protein] + (6S)-5,6,7,8-tetrahydrofolate = N(6)-[(R)-dihydrolipoyl]-L-lysyl-[protein] + (6R)-5,10-methylene-5,6,7,8-tetrahydrofolate + NH4(+)</text>
        <dbReference type="Rhea" id="RHEA:16945"/>
        <dbReference type="Rhea" id="RHEA-COMP:10475"/>
        <dbReference type="Rhea" id="RHEA-COMP:10492"/>
        <dbReference type="ChEBI" id="CHEBI:15636"/>
        <dbReference type="ChEBI" id="CHEBI:28938"/>
        <dbReference type="ChEBI" id="CHEBI:57453"/>
        <dbReference type="ChEBI" id="CHEBI:83100"/>
        <dbReference type="ChEBI" id="CHEBI:83143"/>
        <dbReference type="EC" id="2.1.2.10"/>
    </reaction>
</comment>
<dbReference type="GO" id="GO:0005960">
    <property type="term" value="C:glycine cleavage complex"/>
    <property type="evidence" value="ECO:0007669"/>
    <property type="project" value="InterPro"/>
</dbReference>
<protein>
    <recommendedName>
        <fullName evidence="2">aminomethyltransferase</fullName>
        <ecNumber evidence="2">2.1.2.10</ecNumber>
    </recommendedName>
    <alternativeName>
        <fullName evidence="5">Glycine cleavage system T protein</fullName>
    </alternativeName>
</protein>